<evidence type="ECO:0000313" key="4">
    <source>
        <dbReference type="EMBL" id="QBO35468.1"/>
    </source>
</evidence>
<dbReference type="PROSITE" id="PS51831">
    <property type="entry name" value="HD"/>
    <property type="match status" value="1"/>
</dbReference>
<proteinExistence type="predicted"/>
<keyword evidence="1" id="KW-0378">Hydrolase</keyword>
<keyword evidence="5" id="KW-1185">Reference proteome</keyword>
<protein>
    <submittedName>
        <fullName evidence="4">HD domain-containing protein</fullName>
    </submittedName>
</protein>
<gene>
    <name evidence="4" type="ORF">EQG49_02855</name>
</gene>
<keyword evidence="2" id="KW-0269">Exonuclease</keyword>
<dbReference type="OrthoDB" id="9778453at2"/>
<dbReference type="AlphaFoldDB" id="A0A4P6YS13"/>
<dbReference type="Gene3D" id="1.10.3210.10">
    <property type="entry name" value="Hypothetical protein af1432"/>
    <property type="match status" value="1"/>
</dbReference>
<evidence type="ECO:0000256" key="1">
    <source>
        <dbReference type="ARBA" id="ARBA00022801"/>
    </source>
</evidence>
<dbReference type="NCBIfam" id="TIGR00277">
    <property type="entry name" value="HDIG"/>
    <property type="match status" value="1"/>
</dbReference>
<dbReference type="PANTHER" id="PTHR37294">
    <property type="entry name" value="3'-5' EXORIBONUCLEASE YHAM"/>
    <property type="match status" value="1"/>
</dbReference>
<dbReference type="RefSeq" id="WP_133362548.1">
    <property type="nucleotide sequence ID" value="NZ_CP037940.1"/>
</dbReference>
<dbReference type="InterPro" id="IPR006674">
    <property type="entry name" value="HD_domain"/>
</dbReference>
<dbReference type="InterPro" id="IPR006675">
    <property type="entry name" value="HDIG_dom"/>
</dbReference>
<dbReference type="CDD" id="cd04492">
    <property type="entry name" value="YhaM_OBF_like"/>
    <property type="match status" value="1"/>
</dbReference>
<dbReference type="FunFam" id="1.10.3210.10:FF:000008">
    <property type="entry name" value="3'-5' exoribonuclease YhaM"/>
    <property type="match status" value="1"/>
</dbReference>
<dbReference type="EMBL" id="CP037940">
    <property type="protein sequence ID" value="QBO35468.1"/>
    <property type="molecule type" value="Genomic_DNA"/>
</dbReference>
<feature type="domain" description="HD" evidence="3">
    <location>
        <begin position="161"/>
        <end position="282"/>
    </location>
</feature>
<dbReference type="KEGG" id="wei:EQG49_02855"/>
<dbReference type="PANTHER" id="PTHR37294:SF1">
    <property type="entry name" value="3'-5' EXORIBONUCLEASE YHAM"/>
    <property type="match status" value="1"/>
</dbReference>
<evidence type="ECO:0000256" key="2">
    <source>
        <dbReference type="ARBA" id="ARBA00022839"/>
    </source>
</evidence>
<sequence length="318" mass="35665">MDTRKLYEFNVDERMEIYALIKSADVRVAKNGNQYLALVMTDTSGEMPGMVWEATPEMVATFKAGEVVVMQAVRQVYQGKPQLKILHIGLPDLAADVDPDDFVASAPMRKKEMEEEVTQLLFQITNPNWNRIVRYLLQKHADTFYAYPAAKKNHHAFNGGLAYHTISIARLATSVAAQYEQVDRSLLYAGALLHDLGKTVELSGPVGTTYTTSGNLIGHIVLIDEEIVLAAHELNIDLHAEDMLLLRHVVLAHHGLLEYGSPVRPMVLEANILHQLDELDASIQMIDTVLEHTEPGQFSERVFGLDGRMMYRKNAENK</sequence>
<keyword evidence="2" id="KW-0540">Nuclease</keyword>
<organism evidence="4 5">
    <name type="scientific">Periweissella cryptocerci</name>
    <dbReference type="NCBI Taxonomy" id="2506420"/>
    <lineage>
        <taxon>Bacteria</taxon>
        <taxon>Bacillati</taxon>
        <taxon>Bacillota</taxon>
        <taxon>Bacilli</taxon>
        <taxon>Lactobacillales</taxon>
        <taxon>Lactobacillaceae</taxon>
        <taxon>Periweissella</taxon>
    </lineage>
</organism>
<dbReference type="Proteomes" id="UP000292886">
    <property type="component" value="Chromosome"/>
</dbReference>
<reference evidence="5" key="1">
    <citation type="submission" date="2019-03" db="EMBL/GenBank/DDBJ databases">
        <title>Weissella sp. 26KH-42 Genome sequencing.</title>
        <authorList>
            <person name="Heo J."/>
            <person name="Kim S.-J."/>
            <person name="Kim J.-S."/>
            <person name="Hong S.-B."/>
            <person name="Kwon S.-W."/>
        </authorList>
    </citation>
    <scope>NUCLEOTIDE SEQUENCE [LARGE SCALE GENOMIC DNA]</scope>
    <source>
        <strain evidence="5">26KH-42</strain>
    </source>
</reference>
<evidence type="ECO:0000313" key="5">
    <source>
        <dbReference type="Proteomes" id="UP000292886"/>
    </source>
</evidence>
<dbReference type="GO" id="GO:0004527">
    <property type="term" value="F:exonuclease activity"/>
    <property type="evidence" value="ECO:0007669"/>
    <property type="project" value="UniProtKB-KW"/>
</dbReference>
<dbReference type="SMART" id="SM00471">
    <property type="entry name" value="HDc"/>
    <property type="match status" value="1"/>
</dbReference>
<dbReference type="InterPro" id="IPR003607">
    <property type="entry name" value="HD/PDEase_dom"/>
</dbReference>
<dbReference type="CDD" id="cd00077">
    <property type="entry name" value="HDc"/>
    <property type="match status" value="1"/>
</dbReference>
<dbReference type="Pfam" id="PF01966">
    <property type="entry name" value="HD"/>
    <property type="match status" value="1"/>
</dbReference>
<evidence type="ECO:0000259" key="3">
    <source>
        <dbReference type="PROSITE" id="PS51831"/>
    </source>
</evidence>
<dbReference type="GO" id="GO:0031125">
    <property type="term" value="P:rRNA 3'-end processing"/>
    <property type="evidence" value="ECO:0007669"/>
    <property type="project" value="TreeGrafter"/>
</dbReference>
<dbReference type="SUPFAM" id="SSF109604">
    <property type="entry name" value="HD-domain/PDEase-like"/>
    <property type="match status" value="1"/>
</dbReference>
<name>A0A4P6YS13_9LACO</name>
<accession>A0A4P6YS13</accession>
<dbReference type="InterPro" id="IPR050798">
    <property type="entry name" value="YhaM_exoribonuc/phosphodiest"/>
</dbReference>